<feature type="region of interest" description="Disordered" evidence="1">
    <location>
        <begin position="1"/>
        <end position="22"/>
    </location>
</feature>
<dbReference type="Proteomes" id="UP000029779">
    <property type="component" value="Segment"/>
</dbReference>
<proteinExistence type="predicted"/>
<keyword evidence="3" id="KW-1185">Reference proteome</keyword>
<name>G9I067_HZNV2</name>
<dbReference type="InterPro" id="IPR036397">
    <property type="entry name" value="RNaseH_sf"/>
</dbReference>
<evidence type="ECO:0000313" key="2">
    <source>
        <dbReference type="EMBL" id="AEW69590.1"/>
    </source>
</evidence>
<sequence length="298" mass="34451">MPSTTNTSRKTPKPASKRFSTGNFTNWDSPNSGIVRLLSDAKCRVESYKELPHRKYNQCDYKRWMSHYQPMQYRYRCYLDIEPTGKMYALECGVEAVPGIRDLTVLVVDSTVAQLTDEHIRSVYEQLEEGLDIRTDSIYARCVKSVRTDLHLQVFDELHSRFGSSILYIAHNGFQYDFKIILDLLRRNDRAYWSDMAFSDSLVMMKNRKGDAKISSYTNSALFKMIQSDWQNYYLLTKMHSSIGDVLMMAIWTTSLGVYEAGSRVAVCTGARLCDVYKKAVAVRKPSRLVIRNPFDKR</sequence>
<dbReference type="RefSeq" id="YP_004956789.1">
    <property type="nucleotide sequence ID" value="NC_004156.2"/>
</dbReference>
<gene>
    <name evidence="2" type="primary">orf41</name>
    <name evidence="2" type="ORF">Hz2V041</name>
</gene>
<dbReference type="Gene3D" id="3.30.420.10">
    <property type="entry name" value="Ribonuclease H-like superfamily/Ribonuclease H"/>
    <property type="match status" value="1"/>
</dbReference>
<evidence type="ECO:0000313" key="3">
    <source>
        <dbReference type="Proteomes" id="UP000029779"/>
    </source>
</evidence>
<dbReference type="KEGG" id="vg:11536443"/>
<dbReference type="GeneID" id="11536443"/>
<organism evidence="2 3">
    <name type="scientific">Helicoverpa zea nudivirus 2</name>
    <name type="common">HzNV-2</name>
    <dbReference type="NCBI Taxonomy" id="1128424"/>
    <lineage>
        <taxon>Viruses</taxon>
        <taxon>Viruses incertae sedis</taxon>
        <taxon>Naldaviricetes</taxon>
        <taxon>Lefavirales</taxon>
        <taxon>Nudiviridae</taxon>
        <taxon>Betanudivirus</taxon>
        <taxon>Betanudivirus hezeae</taxon>
    </lineage>
</organism>
<evidence type="ECO:0000256" key="1">
    <source>
        <dbReference type="SAM" id="MobiDB-lite"/>
    </source>
</evidence>
<dbReference type="InterPro" id="IPR012337">
    <property type="entry name" value="RNaseH-like_sf"/>
</dbReference>
<protein>
    <submittedName>
        <fullName evidence="2">Uncharacterized protein</fullName>
    </submittedName>
</protein>
<reference evidence="2 3" key="1">
    <citation type="journal article" date="2012" name="Viruses">
        <title>Analysis of the Genome of the Sexually Transmitted Insect Virus Helicoverpa zea Nudivirus 2.</title>
        <authorList>
            <person name="Burand J.P."/>
            <person name="Kim W."/>
            <person name="Afonso C.L."/>
            <person name="Tulman E.R."/>
            <person name="Kutish G.F."/>
            <person name="Lu Z."/>
            <person name="Rock D.L."/>
        </authorList>
    </citation>
    <scope>NUCLEOTIDE SEQUENCE [LARGE SCALE GENOMIC DNA]</scope>
    <source>
        <strain evidence="2">MS1</strain>
    </source>
</reference>
<dbReference type="EMBL" id="JN418988">
    <property type="protein sequence ID" value="AEW69590.1"/>
    <property type="molecule type" value="Genomic_DNA"/>
</dbReference>
<organismHost>
    <name type="scientific">Helicoverpa zea</name>
    <name type="common">Corn earworm moth</name>
    <name type="synonym">Heliothis zea</name>
    <dbReference type="NCBI Taxonomy" id="7113"/>
</organismHost>
<dbReference type="SUPFAM" id="SSF53098">
    <property type="entry name" value="Ribonuclease H-like"/>
    <property type="match status" value="1"/>
</dbReference>
<dbReference type="GO" id="GO:0003676">
    <property type="term" value="F:nucleic acid binding"/>
    <property type="evidence" value="ECO:0007669"/>
    <property type="project" value="InterPro"/>
</dbReference>
<accession>G9I067</accession>